<gene>
    <name evidence="2" type="ORF">B0H67DRAFT_322073</name>
</gene>
<protein>
    <submittedName>
        <fullName evidence="2">Heterokaryon incompatibility protein-domain-containing protein</fullName>
    </submittedName>
</protein>
<reference evidence="2" key="1">
    <citation type="submission" date="2023-06" db="EMBL/GenBank/DDBJ databases">
        <title>Genome-scale phylogeny and comparative genomics of the fungal order Sordariales.</title>
        <authorList>
            <consortium name="Lawrence Berkeley National Laboratory"/>
            <person name="Hensen N."/>
            <person name="Bonometti L."/>
            <person name="Westerberg I."/>
            <person name="Brannstrom I.O."/>
            <person name="Guillou S."/>
            <person name="Cros-Aarteil S."/>
            <person name="Calhoun S."/>
            <person name="Haridas S."/>
            <person name="Kuo A."/>
            <person name="Mondo S."/>
            <person name="Pangilinan J."/>
            <person name="Riley R."/>
            <person name="Labutti K."/>
            <person name="Andreopoulos B."/>
            <person name="Lipzen A."/>
            <person name="Chen C."/>
            <person name="Yanf M."/>
            <person name="Daum C."/>
            <person name="Ng V."/>
            <person name="Clum A."/>
            <person name="Steindorff A."/>
            <person name="Ohm R."/>
            <person name="Martin F."/>
            <person name="Silar P."/>
            <person name="Natvig D."/>
            <person name="Lalanne C."/>
            <person name="Gautier V."/>
            <person name="Ament-Velasquez S.L."/>
            <person name="Kruys A."/>
            <person name="Hutchinson M.I."/>
            <person name="Powell A.J."/>
            <person name="Barry K."/>
            <person name="Miller A.N."/>
            <person name="Grigoriev I.V."/>
            <person name="Debuchy R."/>
            <person name="Gladieux P."/>
            <person name="Thoren M.H."/>
            <person name="Johannesson H."/>
        </authorList>
    </citation>
    <scope>NUCLEOTIDE SEQUENCE</scope>
    <source>
        <strain evidence="2">SMH4607-1</strain>
    </source>
</reference>
<dbReference type="PANTHER" id="PTHR33112:SF16">
    <property type="entry name" value="HETEROKARYON INCOMPATIBILITY DOMAIN-CONTAINING PROTEIN"/>
    <property type="match status" value="1"/>
</dbReference>
<comment type="caution">
    <text evidence="2">The sequence shown here is derived from an EMBL/GenBank/DDBJ whole genome shotgun (WGS) entry which is preliminary data.</text>
</comment>
<dbReference type="Pfam" id="PF06985">
    <property type="entry name" value="HET"/>
    <property type="match status" value="1"/>
</dbReference>
<dbReference type="InterPro" id="IPR010730">
    <property type="entry name" value="HET"/>
</dbReference>
<evidence type="ECO:0000313" key="3">
    <source>
        <dbReference type="Proteomes" id="UP001172102"/>
    </source>
</evidence>
<dbReference type="Proteomes" id="UP001172102">
    <property type="component" value="Unassembled WGS sequence"/>
</dbReference>
<name>A0AA40DNX9_9PEZI</name>
<evidence type="ECO:0000259" key="1">
    <source>
        <dbReference type="Pfam" id="PF06985"/>
    </source>
</evidence>
<accession>A0AA40DNX9</accession>
<dbReference type="PANTHER" id="PTHR33112">
    <property type="entry name" value="DOMAIN PROTEIN, PUTATIVE-RELATED"/>
    <property type="match status" value="1"/>
</dbReference>
<dbReference type="AlphaFoldDB" id="A0AA40DNX9"/>
<dbReference type="EMBL" id="JAUKUA010000006">
    <property type="protein sequence ID" value="KAK0707767.1"/>
    <property type="molecule type" value="Genomic_DNA"/>
</dbReference>
<keyword evidence="3" id="KW-1185">Reference proteome</keyword>
<proteinExistence type="predicted"/>
<evidence type="ECO:0000313" key="2">
    <source>
        <dbReference type="EMBL" id="KAK0707767.1"/>
    </source>
</evidence>
<feature type="domain" description="Heterokaryon incompatibility" evidence="1">
    <location>
        <begin position="108"/>
        <end position="256"/>
    </location>
</feature>
<organism evidence="2 3">
    <name type="scientific">Lasiosphaeris hirsuta</name>
    <dbReference type="NCBI Taxonomy" id="260670"/>
    <lineage>
        <taxon>Eukaryota</taxon>
        <taxon>Fungi</taxon>
        <taxon>Dikarya</taxon>
        <taxon>Ascomycota</taxon>
        <taxon>Pezizomycotina</taxon>
        <taxon>Sordariomycetes</taxon>
        <taxon>Sordariomycetidae</taxon>
        <taxon>Sordariales</taxon>
        <taxon>Lasiosphaeriaceae</taxon>
        <taxon>Lasiosphaeris</taxon>
    </lineage>
</organism>
<sequence length="612" mass="68409">MMVGCIISTGSLGQIGRNPNLESWFVLSTEHDVPFHKDVEYTVVHRDPLSEPTLRYMASWIESCNDEHDCYNGAQASLPSRLLDVRNLDHIILCDSVDLQNRGGDIRYVTLSHCWGSSRDFLTTRQSLPRMKKGFALSEVIPRTFSDAMLATHKLGIPYLWIDSLCIIQYDVADWAVEASRMASVYSNSYVTIAAASSDGDEKGFLQPRPFQYATVKFTSPTGESAIAYLGRKEKSPDHSNGPDDPLFRRAWVFQEQYLSQRTLIFSREQVYFFCQGIGSHLHAENKTQESHAYLNKNFGKIRFSWNSVTRELSTRLLTYDTDKLPSIAGVASTLSTTRESTLPITSEGTLSTTSEGAQRQYCAGIWRDDLPIGFLFHRVGEAKSPSGYLAPSWSWAALNGPVSWLVDECRADRWSREVLLPLDSVQVADCNMMLKDARNPYGQVDEGSSLTIRARFAELEPCLADTVDTSDLSKIPRWQLEPQEEWSPYPMMMEISGSSKTNTPQEIMGSPYKVSPGRLETIAWCKFDMPGQGVDKVIALVAACRSHIPVLTVERPKSEDWEGLVGILVTPVGGESGSNGHRRIGVFEIRAERGTAGQILESFHSHTAVLY</sequence>